<gene>
    <name evidence="9" type="ORF">PPAR00522_LOCUS14160</name>
</gene>
<dbReference type="GO" id="GO:0015031">
    <property type="term" value="P:protein transport"/>
    <property type="evidence" value="ECO:0007669"/>
    <property type="project" value="UniProtKB-KW"/>
</dbReference>
<feature type="transmembrane region" description="Helical" evidence="8">
    <location>
        <begin position="107"/>
        <end position="133"/>
    </location>
</feature>
<evidence type="ECO:0000256" key="8">
    <source>
        <dbReference type="RuleBase" id="RU363111"/>
    </source>
</evidence>
<evidence type="ECO:0000256" key="7">
    <source>
        <dbReference type="ARBA" id="ARBA00025800"/>
    </source>
</evidence>
<comment type="subcellular location">
    <subcellularLocation>
        <location evidence="1 8">Membrane</location>
        <topology evidence="1 8">Multi-pass membrane protein</topology>
    </subcellularLocation>
</comment>
<dbReference type="GO" id="GO:0016020">
    <property type="term" value="C:membrane"/>
    <property type="evidence" value="ECO:0007669"/>
    <property type="project" value="UniProtKB-SubCell"/>
</dbReference>
<dbReference type="AlphaFoldDB" id="A0A7S0V3Q4"/>
<evidence type="ECO:0000256" key="5">
    <source>
        <dbReference type="ARBA" id="ARBA00022989"/>
    </source>
</evidence>
<evidence type="ECO:0000256" key="3">
    <source>
        <dbReference type="ARBA" id="ARBA00022692"/>
    </source>
</evidence>
<accession>A0A7S0V3Q4</accession>
<keyword evidence="3 8" id="KW-0812">Transmembrane</keyword>
<evidence type="ECO:0000256" key="1">
    <source>
        <dbReference type="ARBA" id="ARBA00004141"/>
    </source>
</evidence>
<feature type="transmembrane region" description="Helical" evidence="8">
    <location>
        <begin position="139"/>
        <end position="160"/>
    </location>
</feature>
<proteinExistence type="inferred from homology"/>
<reference evidence="9" key="1">
    <citation type="submission" date="2021-01" db="EMBL/GenBank/DDBJ databases">
        <authorList>
            <person name="Corre E."/>
            <person name="Pelletier E."/>
            <person name="Niang G."/>
            <person name="Scheremetjew M."/>
            <person name="Finn R."/>
            <person name="Kale V."/>
            <person name="Holt S."/>
            <person name="Cochrane G."/>
            <person name="Meng A."/>
            <person name="Brown T."/>
            <person name="Cohen L."/>
        </authorList>
    </citation>
    <scope>NUCLEOTIDE SEQUENCE</scope>
    <source>
        <strain evidence="9">SAG 63-3</strain>
    </source>
</reference>
<keyword evidence="4 8" id="KW-0653">Protein transport</keyword>
<dbReference type="InterPro" id="IPR007305">
    <property type="entry name" value="Vesicle_transpt_Got1/SFT2"/>
</dbReference>
<dbReference type="Pfam" id="PF04178">
    <property type="entry name" value="Got1"/>
    <property type="match status" value="1"/>
</dbReference>
<dbReference type="GO" id="GO:0016192">
    <property type="term" value="P:vesicle-mediated transport"/>
    <property type="evidence" value="ECO:0007669"/>
    <property type="project" value="InterPro"/>
</dbReference>
<dbReference type="PANTHER" id="PTHR23137">
    <property type="entry name" value="VESICLE TRANSPORT PROTEIN-RELATED"/>
    <property type="match status" value="1"/>
</dbReference>
<dbReference type="InterPro" id="IPR011691">
    <property type="entry name" value="Vesicle_transpt_SFT2"/>
</dbReference>
<sequence length="250" mass="27355">MQMEWVKSNLLRNVDSKPATAAQNNPEESVTLLSAWQNYSTDRDVEVGSVNVVETGKTVIIQGVDRAQTLLTSFFQDGYTRVSATAQSSVQAIQSAEIFQIPSREQLVIFFSLLGAGAVFLTLAFVLFMPTLILMPSKFAVSFSLGCLCIMSSFIAIRGVKQQLAHMFSRERLPFSAAYISSILLTIYAASFLRSYILSIVFSAFQVIALLYYVMSYFPGGAQGALVLLKLVGRAASGCFRGFIAMVSKV</sequence>
<comment type="similarity">
    <text evidence="7 8">Belongs to the SFT2 family.</text>
</comment>
<comment type="caution">
    <text evidence="8">Lacks conserved residue(s) required for the propagation of feature annotation.</text>
</comment>
<feature type="transmembrane region" description="Helical" evidence="8">
    <location>
        <begin position="172"/>
        <end position="190"/>
    </location>
</feature>
<dbReference type="EMBL" id="HBFM01021734">
    <property type="protein sequence ID" value="CAD8779237.1"/>
    <property type="molecule type" value="Transcribed_RNA"/>
</dbReference>
<keyword evidence="6 8" id="KW-0472">Membrane</keyword>
<dbReference type="GO" id="GO:0012505">
    <property type="term" value="C:endomembrane system"/>
    <property type="evidence" value="ECO:0007669"/>
    <property type="project" value="UniProtKB-ARBA"/>
</dbReference>
<protein>
    <recommendedName>
        <fullName evidence="8">Vesicle transport protein</fullName>
    </recommendedName>
</protein>
<evidence type="ECO:0000256" key="2">
    <source>
        <dbReference type="ARBA" id="ARBA00022448"/>
    </source>
</evidence>
<evidence type="ECO:0000313" key="9">
    <source>
        <dbReference type="EMBL" id="CAD8779237.1"/>
    </source>
</evidence>
<evidence type="ECO:0000256" key="6">
    <source>
        <dbReference type="ARBA" id="ARBA00023136"/>
    </source>
</evidence>
<evidence type="ECO:0000256" key="4">
    <source>
        <dbReference type="ARBA" id="ARBA00022927"/>
    </source>
</evidence>
<keyword evidence="5 8" id="KW-1133">Transmembrane helix</keyword>
<comment type="function">
    <text evidence="8">May be involved in fusion of retrograde transport vesicles derived from an endocytic compartment with the Golgi complex.</text>
</comment>
<dbReference type="PANTHER" id="PTHR23137:SF36">
    <property type="entry name" value="VESICLE TRANSPORT PROTEIN SFT2C"/>
    <property type="match status" value="1"/>
</dbReference>
<keyword evidence="2 8" id="KW-0813">Transport</keyword>
<organism evidence="9">
    <name type="scientific">Polytomella parva</name>
    <dbReference type="NCBI Taxonomy" id="51329"/>
    <lineage>
        <taxon>Eukaryota</taxon>
        <taxon>Viridiplantae</taxon>
        <taxon>Chlorophyta</taxon>
        <taxon>core chlorophytes</taxon>
        <taxon>Chlorophyceae</taxon>
        <taxon>CS clade</taxon>
        <taxon>Chlamydomonadales</taxon>
        <taxon>Chlamydomonadaceae</taxon>
        <taxon>Polytomella</taxon>
    </lineage>
</organism>
<dbReference type="GO" id="GO:0005737">
    <property type="term" value="C:cytoplasm"/>
    <property type="evidence" value="ECO:0007669"/>
    <property type="project" value="UniProtKB-ARBA"/>
</dbReference>
<name>A0A7S0V3Q4_9CHLO</name>